<dbReference type="STRING" id="461836.A0A0L0D384"/>
<dbReference type="EMBL" id="GL349443">
    <property type="protein sequence ID" value="KNC46636.1"/>
    <property type="molecule type" value="Genomic_DNA"/>
</dbReference>
<dbReference type="Proteomes" id="UP000054408">
    <property type="component" value="Unassembled WGS sequence"/>
</dbReference>
<dbReference type="RefSeq" id="XP_013760409.1">
    <property type="nucleotide sequence ID" value="XM_013904955.1"/>
</dbReference>
<dbReference type="PANTHER" id="PTHR31152">
    <property type="entry name" value="PLAC8 FAMILY PROTEIN"/>
    <property type="match status" value="1"/>
</dbReference>
<feature type="compositionally biased region" description="Basic and acidic residues" evidence="1">
    <location>
        <begin position="1"/>
        <end position="12"/>
    </location>
</feature>
<dbReference type="GeneID" id="25562708"/>
<dbReference type="OMA" id="RANAQNY"/>
<keyword evidence="3" id="KW-1185">Reference proteome</keyword>
<dbReference type="AlphaFoldDB" id="A0A0L0D384"/>
<organism evidence="2 3">
    <name type="scientific">Thecamonas trahens ATCC 50062</name>
    <dbReference type="NCBI Taxonomy" id="461836"/>
    <lineage>
        <taxon>Eukaryota</taxon>
        <taxon>Apusozoa</taxon>
        <taxon>Apusomonadida</taxon>
        <taxon>Apusomonadidae</taxon>
        <taxon>Thecamonas</taxon>
    </lineage>
</organism>
<sequence length="251" mass="27650">MARGKTSREVQNMRRRASSASRGRAGRRKPSQGNCCKDPYGHYENEWLTSLCGACANSPGNCCYGLLCPCCFAYSQRKELLDYDMSQYKCCDNRMGCLSKMVPCVSGNESCCLCLETCCCSNIAVHINRSMVQEKYHVRSSCCDKSIICAAYICVCIDCLLKCGGSRSDESESFGFIADCFFCSVMSCMLSQQQYEINNRDPYSVSFGGSDDSYGYESDSYEAAVVLAATTRDAAEAAVAAASPRRTTRRQ</sequence>
<evidence type="ECO:0000313" key="2">
    <source>
        <dbReference type="EMBL" id="KNC46636.1"/>
    </source>
</evidence>
<accession>A0A0L0D384</accession>
<dbReference type="eggNOG" id="ENOG502S7R7">
    <property type="taxonomic scope" value="Eukaryota"/>
</dbReference>
<feature type="region of interest" description="Disordered" evidence="1">
    <location>
        <begin position="1"/>
        <end position="32"/>
    </location>
</feature>
<dbReference type="OrthoDB" id="250099at2759"/>
<dbReference type="PANTHER" id="PTHR31152:SF1">
    <property type="entry name" value="PLAC8 FAMILY PROTEIN"/>
    <property type="match status" value="1"/>
</dbReference>
<gene>
    <name evidence="2" type="ORF">AMSG_03073</name>
</gene>
<proteinExistence type="predicted"/>
<name>A0A0L0D384_THETB</name>
<evidence type="ECO:0000256" key="1">
    <source>
        <dbReference type="SAM" id="MobiDB-lite"/>
    </source>
</evidence>
<protein>
    <submittedName>
        <fullName evidence="2">Uncharacterized protein</fullName>
    </submittedName>
</protein>
<evidence type="ECO:0000313" key="3">
    <source>
        <dbReference type="Proteomes" id="UP000054408"/>
    </source>
</evidence>
<reference evidence="2 3" key="1">
    <citation type="submission" date="2010-05" db="EMBL/GenBank/DDBJ databases">
        <title>The Genome Sequence of Thecamonas trahens ATCC 50062.</title>
        <authorList>
            <consortium name="The Broad Institute Genome Sequencing Platform"/>
            <person name="Russ C."/>
            <person name="Cuomo C."/>
            <person name="Shea T."/>
            <person name="Young S.K."/>
            <person name="Zeng Q."/>
            <person name="Koehrsen M."/>
            <person name="Haas B."/>
            <person name="Borodovsky M."/>
            <person name="Guigo R."/>
            <person name="Alvarado L."/>
            <person name="Berlin A."/>
            <person name="Bochicchio J."/>
            <person name="Borenstein D."/>
            <person name="Chapman S."/>
            <person name="Chen Z."/>
            <person name="Freedman E."/>
            <person name="Gellesch M."/>
            <person name="Goldberg J."/>
            <person name="Griggs A."/>
            <person name="Gujja S."/>
            <person name="Heilman E."/>
            <person name="Heiman D."/>
            <person name="Hepburn T."/>
            <person name="Howarth C."/>
            <person name="Jen D."/>
            <person name="Larson L."/>
            <person name="Mehta T."/>
            <person name="Park D."/>
            <person name="Pearson M."/>
            <person name="Roberts A."/>
            <person name="Saif S."/>
            <person name="Shenoy N."/>
            <person name="Sisk P."/>
            <person name="Stolte C."/>
            <person name="Sykes S."/>
            <person name="Thomson T."/>
            <person name="Walk T."/>
            <person name="White J."/>
            <person name="Yandava C."/>
            <person name="Burger G."/>
            <person name="Gray M.W."/>
            <person name="Holland P.W.H."/>
            <person name="King N."/>
            <person name="Lang F.B.F."/>
            <person name="Roger A.J."/>
            <person name="Ruiz-Trillo I."/>
            <person name="Lander E."/>
            <person name="Nusbaum C."/>
        </authorList>
    </citation>
    <scope>NUCLEOTIDE SEQUENCE [LARGE SCALE GENOMIC DNA]</scope>
    <source>
        <strain evidence="2 3">ATCC 50062</strain>
    </source>
</reference>